<sequence>MIIALQARDKDLARDFVYAADAFLLWEKIKTQFGGGVGPRQYELRRAIYTTKQGNDYVVVLKGLREDLICLKSGMRYGDYEEEEIMLFLMGLNDDFESTRNQILFYDPLPNLAKAYVMISNVDK</sequence>
<evidence type="ECO:0000313" key="1">
    <source>
        <dbReference type="EMBL" id="GAA0151462.1"/>
    </source>
</evidence>
<dbReference type="AlphaFoldDB" id="A0AAV3PI96"/>
<dbReference type="PANTHER" id="PTHR34222:SF99">
    <property type="entry name" value="PROTEIN, PUTATIVE-RELATED"/>
    <property type="match status" value="1"/>
</dbReference>
<protein>
    <recommendedName>
        <fullName evidence="3">Retrovirus-related Pol polyprotein from transposon TNT 1-94</fullName>
    </recommendedName>
</protein>
<evidence type="ECO:0008006" key="3">
    <source>
        <dbReference type="Google" id="ProtNLM"/>
    </source>
</evidence>
<reference evidence="1 2" key="1">
    <citation type="submission" date="2024-01" db="EMBL/GenBank/DDBJ databases">
        <title>The complete chloroplast genome sequence of Lithospermum erythrorhizon: insights into the phylogenetic relationship among Boraginaceae species and the maternal lineages of purple gromwells.</title>
        <authorList>
            <person name="Okada T."/>
            <person name="Watanabe K."/>
        </authorList>
    </citation>
    <scope>NUCLEOTIDE SEQUENCE [LARGE SCALE GENOMIC DNA]</scope>
</reference>
<comment type="caution">
    <text evidence="1">The sequence shown here is derived from an EMBL/GenBank/DDBJ whole genome shotgun (WGS) entry which is preliminary data.</text>
</comment>
<name>A0AAV3PI96_LITER</name>
<dbReference type="PANTHER" id="PTHR34222">
    <property type="entry name" value="GAG_PRE-INTEGRS DOMAIN-CONTAINING PROTEIN"/>
    <property type="match status" value="1"/>
</dbReference>
<dbReference type="EMBL" id="BAABME010001791">
    <property type="protein sequence ID" value="GAA0151462.1"/>
    <property type="molecule type" value="Genomic_DNA"/>
</dbReference>
<organism evidence="1 2">
    <name type="scientific">Lithospermum erythrorhizon</name>
    <name type="common">Purple gromwell</name>
    <name type="synonym">Lithospermum officinale var. erythrorhizon</name>
    <dbReference type="NCBI Taxonomy" id="34254"/>
    <lineage>
        <taxon>Eukaryota</taxon>
        <taxon>Viridiplantae</taxon>
        <taxon>Streptophyta</taxon>
        <taxon>Embryophyta</taxon>
        <taxon>Tracheophyta</taxon>
        <taxon>Spermatophyta</taxon>
        <taxon>Magnoliopsida</taxon>
        <taxon>eudicotyledons</taxon>
        <taxon>Gunneridae</taxon>
        <taxon>Pentapetalae</taxon>
        <taxon>asterids</taxon>
        <taxon>lamiids</taxon>
        <taxon>Boraginales</taxon>
        <taxon>Boraginaceae</taxon>
        <taxon>Boraginoideae</taxon>
        <taxon>Lithospermeae</taxon>
        <taxon>Lithospermum</taxon>
    </lineage>
</organism>
<evidence type="ECO:0000313" key="2">
    <source>
        <dbReference type="Proteomes" id="UP001454036"/>
    </source>
</evidence>
<gene>
    <name evidence="1" type="ORF">LIER_10176</name>
</gene>
<accession>A0AAV3PI96</accession>
<dbReference type="Proteomes" id="UP001454036">
    <property type="component" value="Unassembled WGS sequence"/>
</dbReference>
<keyword evidence="2" id="KW-1185">Reference proteome</keyword>
<proteinExistence type="predicted"/>